<evidence type="ECO:0008006" key="3">
    <source>
        <dbReference type="Google" id="ProtNLM"/>
    </source>
</evidence>
<dbReference type="OrthoDB" id="550575at2759"/>
<dbReference type="InterPro" id="IPR032675">
    <property type="entry name" value="LRR_dom_sf"/>
</dbReference>
<protein>
    <recommendedName>
        <fullName evidence="3">F-box domain-containing protein</fullName>
    </recommendedName>
</protein>
<proteinExistence type="predicted"/>
<reference evidence="1 2" key="1">
    <citation type="journal article" date="2016" name="Genome Biol. Evol.">
        <title>Gene Family Evolution Reflects Adaptation to Soil Environmental Stressors in the Genome of the Collembolan Orchesella cincta.</title>
        <authorList>
            <person name="Faddeeva-Vakhrusheva A."/>
            <person name="Derks M.F."/>
            <person name="Anvar S.Y."/>
            <person name="Agamennone V."/>
            <person name="Suring W."/>
            <person name="Smit S."/>
            <person name="van Straalen N.M."/>
            <person name="Roelofs D."/>
        </authorList>
    </citation>
    <scope>NUCLEOTIDE SEQUENCE [LARGE SCALE GENOMIC DNA]</scope>
    <source>
        <tissue evidence="1">Mixed pool</tissue>
    </source>
</reference>
<dbReference type="OMA" id="MEDISPQ"/>
<organism evidence="1 2">
    <name type="scientific">Orchesella cincta</name>
    <name type="common">Springtail</name>
    <name type="synonym">Podura cincta</name>
    <dbReference type="NCBI Taxonomy" id="48709"/>
    <lineage>
        <taxon>Eukaryota</taxon>
        <taxon>Metazoa</taxon>
        <taxon>Ecdysozoa</taxon>
        <taxon>Arthropoda</taxon>
        <taxon>Hexapoda</taxon>
        <taxon>Collembola</taxon>
        <taxon>Entomobryomorpha</taxon>
        <taxon>Entomobryoidea</taxon>
        <taxon>Orchesellidae</taxon>
        <taxon>Orchesellinae</taxon>
        <taxon>Orchesella</taxon>
    </lineage>
</organism>
<name>A0A1D2NKT1_ORCCI</name>
<dbReference type="InterPro" id="IPR006553">
    <property type="entry name" value="Leu-rich_rpt_Cys-con_subtyp"/>
</dbReference>
<accession>A0A1D2NKT1</accession>
<dbReference type="Gene3D" id="3.80.10.10">
    <property type="entry name" value="Ribonuclease Inhibitor"/>
    <property type="match status" value="1"/>
</dbReference>
<dbReference type="GO" id="GO:0019005">
    <property type="term" value="C:SCF ubiquitin ligase complex"/>
    <property type="evidence" value="ECO:0007669"/>
    <property type="project" value="TreeGrafter"/>
</dbReference>
<dbReference type="GO" id="GO:0031146">
    <property type="term" value="P:SCF-dependent proteasomal ubiquitin-dependent protein catabolic process"/>
    <property type="evidence" value="ECO:0007669"/>
    <property type="project" value="TreeGrafter"/>
</dbReference>
<dbReference type="SUPFAM" id="SSF52047">
    <property type="entry name" value="RNI-like"/>
    <property type="match status" value="2"/>
</dbReference>
<keyword evidence="2" id="KW-1185">Reference proteome</keyword>
<evidence type="ECO:0000313" key="1">
    <source>
        <dbReference type="EMBL" id="ODN05888.1"/>
    </source>
</evidence>
<dbReference type="PANTHER" id="PTHR13318">
    <property type="entry name" value="PARTNER OF PAIRED, ISOFORM B-RELATED"/>
    <property type="match status" value="1"/>
</dbReference>
<dbReference type="EMBL" id="LJIJ01000013">
    <property type="protein sequence ID" value="ODN05888.1"/>
    <property type="molecule type" value="Genomic_DNA"/>
</dbReference>
<sequence length="544" mass="62247">MKPEKIDDPHPLMLTPVLEVLFKHCDFKTLKTVRNVCKVWLTESSLAFNRSSLINFFNMYPDTYLAIIKSIKDGSTFLPINVALTLSPYGESDSYRNVCPWHVCEEYIFPFGVSIESLKFYAWDSVSGRLNAALFGQILLTPCRLKSLDISLVPKVVSRCPLFPRPWNLQPPLRFLTTLVMYGKLECTREFLHNFLSAMPNVNNITVNCCSINFLDMFTSALYEIGLRNVRHLKLNFVQVFNDSHMAQIEKANLQLKTLHVAQRSVIRKFHAYEHLLAQVAPTLEDAKLTCCTRPTNHEQYITIPIMPKLKVLRLQCWGILGLWNFEFINFMPSLETLVMERRGLFAPILHPPDQWHCFTEENEIKLHEKLKNLTLPSIPLLFLHENSLRHILLRFSFLNKLTLSANDVCLECVFTCSPQLEELTIAEYSRITDDGITGLVSGFQQLDETGSGESSTYDCNVKAGLTALQKLKKLEIDGFWGKVTDFSIKHGICHLPKLESVMLRGCKISDWSIRALSSIQLTVVGHDSLHTFEPEPMDEPIYL</sequence>
<dbReference type="PANTHER" id="PTHR13318:SF190">
    <property type="entry name" value="PARTNER OF PAIRED, ISOFORM B"/>
    <property type="match status" value="1"/>
</dbReference>
<dbReference type="SMART" id="SM00367">
    <property type="entry name" value="LRR_CC"/>
    <property type="match status" value="2"/>
</dbReference>
<gene>
    <name evidence="1" type="ORF">Ocin01_00766</name>
</gene>
<comment type="caution">
    <text evidence="1">The sequence shown here is derived from an EMBL/GenBank/DDBJ whole genome shotgun (WGS) entry which is preliminary data.</text>
</comment>
<dbReference type="Proteomes" id="UP000094527">
    <property type="component" value="Unassembled WGS sequence"/>
</dbReference>
<dbReference type="AlphaFoldDB" id="A0A1D2NKT1"/>
<evidence type="ECO:0000313" key="2">
    <source>
        <dbReference type="Proteomes" id="UP000094527"/>
    </source>
</evidence>